<gene>
    <name evidence="2" type="ORF">B0J12DRAFT_738621</name>
</gene>
<dbReference type="PANTHER" id="PTHR33840:SF1">
    <property type="entry name" value="TLE1 PHOSPHOLIPASE DOMAIN-CONTAINING PROTEIN"/>
    <property type="match status" value="1"/>
</dbReference>
<dbReference type="InterPro" id="IPR018712">
    <property type="entry name" value="Tle1-like_cat"/>
</dbReference>
<comment type="caution">
    <text evidence="2">The sequence shown here is derived from an EMBL/GenBank/DDBJ whole genome shotgun (WGS) entry which is preliminary data.</text>
</comment>
<dbReference type="Pfam" id="PF09994">
    <property type="entry name" value="T6SS_Tle1-like_cat"/>
    <property type="match status" value="1"/>
</dbReference>
<dbReference type="Proteomes" id="UP000774617">
    <property type="component" value="Unassembled WGS sequence"/>
</dbReference>
<feature type="domain" description="T6SS Phospholipase effector Tle1-like catalytic" evidence="1">
    <location>
        <begin position="11"/>
        <end position="328"/>
    </location>
</feature>
<evidence type="ECO:0000313" key="3">
    <source>
        <dbReference type="Proteomes" id="UP000774617"/>
    </source>
</evidence>
<evidence type="ECO:0000259" key="1">
    <source>
        <dbReference type="Pfam" id="PF09994"/>
    </source>
</evidence>
<sequence>MNEHTTLRRPKKLVVCCDGTWIDSDNGELVNNGTWLNPKWEVQDPSNVTRIGRAILCEDSQFRPQIVFYQAGIGTGPSTLEKLVGGGTGAGLTENVREAYCFLTNNYVDGDLIYLTGFSRGAFTARSIADLIGCVGLLGKHAMQHFYRVFEDYEHAGEEDCEVTLTHDIPDFRITLPSSNMPMQVRRESYLEAYRKELERHRLTRGVEIQAIGVWDTVGALGIPTTALLQNLGLPAFLTNPFNPQHPYRFADTFIRPHVKHAFQALAIDERRSSFTPTIWELPSPTRTTNASSTVLKQVWFPGVHSNVGGSYDDAGLADISLAWMMSELEKAGLEFDDEYLHTQWLDNAREYPAKAHSTRHHHHQHARPQLAVPLKQHELPRHCGAVSPLQDLASESMEEPHWALTRLYDSATGITVWGGTRDRTPGTHYRTDYRTGKQTEVPLQHTHEYVHASVRIRLQARGKGYDEKGVYTAKALTGNGWELKEDSDGWEWVKSGGGVLKEDELGRFEVALLREDPEMAEWVLGGVDAARVDSVVKGSDDEENVD</sequence>
<evidence type="ECO:0000313" key="2">
    <source>
        <dbReference type="EMBL" id="KAH7055943.1"/>
    </source>
</evidence>
<dbReference type="EMBL" id="JAGTJR010000008">
    <property type="protein sequence ID" value="KAH7055943.1"/>
    <property type="molecule type" value="Genomic_DNA"/>
</dbReference>
<reference evidence="2 3" key="1">
    <citation type="journal article" date="2021" name="Nat. Commun.">
        <title>Genetic determinants of endophytism in the Arabidopsis root mycobiome.</title>
        <authorList>
            <person name="Mesny F."/>
            <person name="Miyauchi S."/>
            <person name="Thiergart T."/>
            <person name="Pickel B."/>
            <person name="Atanasova L."/>
            <person name="Karlsson M."/>
            <person name="Huettel B."/>
            <person name="Barry K.W."/>
            <person name="Haridas S."/>
            <person name="Chen C."/>
            <person name="Bauer D."/>
            <person name="Andreopoulos W."/>
            <person name="Pangilinan J."/>
            <person name="LaButti K."/>
            <person name="Riley R."/>
            <person name="Lipzen A."/>
            <person name="Clum A."/>
            <person name="Drula E."/>
            <person name="Henrissat B."/>
            <person name="Kohler A."/>
            <person name="Grigoriev I.V."/>
            <person name="Martin F.M."/>
            <person name="Hacquard S."/>
        </authorList>
    </citation>
    <scope>NUCLEOTIDE SEQUENCE [LARGE SCALE GENOMIC DNA]</scope>
    <source>
        <strain evidence="2 3">MPI-SDFR-AT-0080</strain>
    </source>
</reference>
<dbReference type="PANTHER" id="PTHR33840">
    <property type="match status" value="1"/>
</dbReference>
<keyword evidence="3" id="KW-1185">Reference proteome</keyword>
<organism evidence="2 3">
    <name type="scientific">Macrophomina phaseolina</name>
    <dbReference type="NCBI Taxonomy" id="35725"/>
    <lineage>
        <taxon>Eukaryota</taxon>
        <taxon>Fungi</taxon>
        <taxon>Dikarya</taxon>
        <taxon>Ascomycota</taxon>
        <taxon>Pezizomycotina</taxon>
        <taxon>Dothideomycetes</taxon>
        <taxon>Dothideomycetes incertae sedis</taxon>
        <taxon>Botryosphaeriales</taxon>
        <taxon>Botryosphaeriaceae</taxon>
        <taxon>Macrophomina</taxon>
    </lineage>
</organism>
<proteinExistence type="predicted"/>
<accession>A0ABQ8GKK4</accession>
<protein>
    <recommendedName>
        <fullName evidence="1">T6SS Phospholipase effector Tle1-like catalytic domain-containing protein</fullName>
    </recommendedName>
</protein>
<name>A0ABQ8GKK4_9PEZI</name>